<dbReference type="InterPro" id="IPR050206">
    <property type="entry name" value="FtsK/SpoIIIE/SftA"/>
</dbReference>
<dbReference type="InterPro" id="IPR027417">
    <property type="entry name" value="P-loop_NTPase"/>
</dbReference>
<keyword evidence="2 3" id="KW-0067">ATP-binding</keyword>
<protein>
    <recommendedName>
        <fullName evidence="5">FtsK domain-containing protein</fullName>
    </recommendedName>
</protein>
<dbReference type="PROSITE" id="PS50901">
    <property type="entry name" value="FTSK"/>
    <property type="match status" value="1"/>
</dbReference>
<evidence type="ECO:0000256" key="3">
    <source>
        <dbReference type="PROSITE-ProRule" id="PRU00289"/>
    </source>
</evidence>
<evidence type="ECO:0000313" key="6">
    <source>
        <dbReference type="EMBL" id="GLY83534.1"/>
    </source>
</evidence>
<dbReference type="GO" id="GO:0003677">
    <property type="term" value="F:DNA binding"/>
    <property type="evidence" value="ECO:0007669"/>
    <property type="project" value="InterPro"/>
</dbReference>
<dbReference type="GO" id="GO:0005524">
    <property type="term" value="F:ATP binding"/>
    <property type="evidence" value="ECO:0007669"/>
    <property type="project" value="UniProtKB-UniRule"/>
</dbReference>
<evidence type="ECO:0000256" key="2">
    <source>
        <dbReference type="ARBA" id="ARBA00022840"/>
    </source>
</evidence>
<dbReference type="RefSeq" id="WP_285567978.1">
    <property type="nucleotide sequence ID" value="NZ_BSTK01000002.1"/>
</dbReference>
<feature type="region of interest" description="Disordered" evidence="4">
    <location>
        <begin position="1"/>
        <end position="29"/>
    </location>
</feature>
<dbReference type="Pfam" id="PF01580">
    <property type="entry name" value="FtsK_SpoIIIE"/>
    <property type="match status" value="2"/>
</dbReference>
<organism evidence="6 7">
    <name type="scientific">Actinoallomurus iriomotensis</name>
    <dbReference type="NCBI Taxonomy" id="478107"/>
    <lineage>
        <taxon>Bacteria</taxon>
        <taxon>Bacillati</taxon>
        <taxon>Actinomycetota</taxon>
        <taxon>Actinomycetes</taxon>
        <taxon>Streptosporangiales</taxon>
        <taxon>Thermomonosporaceae</taxon>
        <taxon>Actinoallomurus</taxon>
    </lineage>
</organism>
<name>A0A9W6RXX5_9ACTN</name>
<accession>A0A9W6RXX5</accession>
<dbReference type="AlphaFoldDB" id="A0A9W6RXX5"/>
<evidence type="ECO:0000259" key="5">
    <source>
        <dbReference type="PROSITE" id="PS50901"/>
    </source>
</evidence>
<dbReference type="Gene3D" id="3.40.50.300">
    <property type="entry name" value="P-loop containing nucleotide triphosphate hydrolases"/>
    <property type="match status" value="2"/>
</dbReference>
<comment type="caution">
    <text evidence="6">The sequence shown here is derived from an EMBL/GenBank/DDBJ whole genome shotgun (WGS) entry which is preliminary data.</text>
</comment>
<dbReference type="PANTHER" id="PTHR22683:SF1">
    <property type="entry name" value="TYPE VII SECRETION SYSTEM PROTEIN ESSC"/>
    <property type="match status" value="1"/>
</dbReference>
<dbReference type="InterPro" id="IPR003593">
    <property type="entry name" value="AAA+_ATPase"/>
</dbReference>
<feature type="binding site" evidence="3">
    <location>
        <begin position="513"/>
        <end position="520"/>
    </location>
    <ligand>
        <name>ATP</name>
        <dbReference type="ChEBI" id="CHEBI:30616"/>
    </ligand>
</feature>
<keyword evidence="1 3" id="KW-0547">Nucleotide-binding</keyword>
<dbReference type="Proteomes" id="UP001165074">
    <property type="component" value="Unassembled WGS sequence"/>
</dbReference>
<dbReference type="PANTHER" id="PTHR22683">
    <property type="entry name" value="SPORULATION PROTEIN RELATED"/>
    <property type="match status" value="1"/>
</dbReference>
<evidence type="ECO:0000256" key="4">
    <source>
        <dbReference type="SAM" id="MobiDB-lite"/>
    </source>
</evidence>
<keyword evidence="7" id="KW-1185">Reference proteome</keyword>
<dbReference type="SMART" id="SM00382">
    <property type="entry name" value="AAA"/>
    <property type="match status" value="2"/>
</dbReference>
<evidence type="ECO:0000256" key="1">
    <source>
        <dbReference type="ARBA" id="ARBA00022741"/>
    </source>
</evidence>
<evidence type="ECO:0000313" key="7">
    <source>
        <dbReference type="Proteomes" id="UP001165074"/>
    </source>
</evidence>
<dbReference type="EMBL" id="BSTK01000002">
    <property type="protein sequence ID" value="GLY83534.1"/>
    <property type="molecule type" value="Genomic_DNA"/>
</dbReference>
<gene>
    <name evidence="6" type="ORF">Airi02_014640</name>
</gene>
<feature type="domain" description="FtsK" evidence="5">
    <location>
        <begin position="496"/>
        <end position="669"/>
    </location>
</feature>
<dbReference type="InterPro" id="IPR002543">
    <property type="entry name" value="FtsK_dom"/>
</dbReference>
<sequence length="692" mass="72103">MAWDRRRGLPGGDATPLAPQEPVPPGDGRWSRVLFLGDDEARRTLAHTVLARLAASCPGGRLVVVLCVTPARRADWAWTRWLPRTLTPPDVPAEVLAARPPFVPGVRADSDEPLVVVVLDGADPPDGEYGPAGRRDTVVFDLNGRRHRPGRTTLRLDATAQGVRATWTDDDRTERSAPLPDAAAAARLLAAGTGPAEPGTVGYRLACALDDPETGHPWLWPQPPEIAPPIDHLLPPLVPTPGRGLSTATPPDDEPLTVPVGVVDRPFERLVDALRVDASGHVLVLGGAGSGKSTLVITLVTALALTRTPDEARFYCLDPGDALGALSGLPHVGAVAGPGAADTADAVVAKVTGLLDERVPGRPYGDVFLVVDGAEHRAAFDRIAADGPGRGLHLIVAAEDRPALTGTWRELCLAGPPGHGRVDGAPFLTAVPRVDGVEGAEGLADAVSALVEEVAEHWGARPGAPGVCPLPAIVPAAELPGPERPLEVVLGLADGGAPITHDFTTAPHLVVIGEPGSGRTNLLRLVGESITAGHSPGEARILAVDYRGGLLHALPEDFVLGHAFSAGVLGELIEGTARAIGERAPAPGAEPRAWHGPRLFILIDDYEQVRDPADVLFAPLLDHLALGYEVGAHLVVARSGDGADVPDPLLRALDDAGAGTLSLSRSSRELPPGRGHYRVHGETTLIQTALAD</sequence>
<reference evidence="6" key="1">
    <citation type="submission" date="2023-03" db="EMBL/GenBank/DDBJ databases">
        <title>Actinoallomurus iriomotensis NBRC 103684.</title>
        <authorList>
            <person name="Ichikawa N."/>
            <person name="Sato H."/>
            <person name="Tonouchi N."/>
        </authorList>
    </citation>
    <scope>NUCLEOTIDE SEQUENCE</scope>
    <source>
        <strain evidence="6">NBRC 103684</strain>
    </source>
</reference>
<dbReference type="SUPFAM" id="SSF52540">
    <property type="entry name" value="P-loop containing nucleoside triphosphate hydrolases"/>
    <property type="match status" value="2"/>
</dbReference>
<proteinExistence type="predicted"/>